<evidence type="ECO:0000313" key="2">
    <source>
        <dbReference type="Proteomes" id="UP000291591"/>
    </source>
</evidence>
<dbReference type="InterPro" id="IPR023393">
    <property type="entry name" value="START-like_dom_sf"/>
</dbReference>
<accession>A0A4Q7UUT8</accession>
<comment type="caution">
    <text evidence="1">The sequence shown here is derived from an EMBL/GenBank/DDBJ whole genome shotgun (WGS) entry which is preliminary data.</text>
</comment>
<sequence>MGQFGASAETVFTQSPEEIYDFVSDPHNWPKTFKGSAGMASGMTLPLSIGDSWTEQIRVGDFECRSTWTLITAVRPSKFVFQQVNGIAEQPDGTGGLDGITTISYTLTPQPGGGTLFHRSLHCEVPRGTRIPEPLLIARCQAANIEGYHDAVARELEKAAAEG</sequence>
<dbReference type="CDD" id="cd07812">
    <property type="entry name" value="SRPBCC"/>
    <property type="match status" value="1"/>
</dbReference>
<dbReference type="SUPFAM" id="SSF55961">
    <property type="entry name" value="Bet v1-like"/>
    <property type="match status" value="1"/>
</dbReference>
<dbReference type="InterPro" id="IPR019587">
    <property type="entry name" value="Polyketide_cyclase/dehydratase"/>
</dbReference>
<dbReference type="Gene3D" id="3.30.530.20">
    <property type="match status" value="1"/>
</dbReference>
<dbReference type="Pfam" id="PF10604">
    <property type="entry name" value="Polyketide_cyc2"/>
    <property type="match status" value="1"/>
</dbReference>
<gene>
    <name evidence="1" type="ORF">EV383_1438</name>
</gene>
<dbReference type="OrthoDB" id="5951835at2"/>
<evidence type="ECO:0000313" key="1">
    <source>
        <dbReference type="EMBL" id="RZT84591.1"/>
    </source>
</evidence>
<dbReference type="RefSeq" id="WP_130289175.1">
    <property type="nucleotide sequence ID" value="NZ_SHKL01000001.1"/>
</dbReference>
<dbReference type="AlphaFoldDB" id="A0A4Q7UUT8"/>
<organism evidence="1 2">
    <name type="scientific">Pseudonocardia sediminis</name>
    <dbReference type="NCBI Taxonomy" id="1397368"/>
    <lineage>
        <taxon>Bacteria</taxon>
        <taxon>Bacillati</taxon>
        <taxon>Actinomycetota</taxon>
        <taxon>Actinomycetes</taxon>
        <taxon>Pseudonocardiales</taxon>
        <taxon>Pseudonocardiaceae</taxon>
        <taxon>Pseudonocardia</taxon>
    </lineage>
</organism>
<reference evidence="1 2" key="1">
    <citation type="submission" date="2019-02" db="EMBL/GenBank/DDBJ databases">
        <title>Sequencing the genomes of 1000 actinobacteria strains.</title>
        <authorList>
            <person name="Klenk H.-P."/>
        </authorList>
    </citation>
    <scope>NUCLEOTIDE SEQUENCE [LARGE SCALE GENOMIC DNA]</scope>
    <source>
        <strain evidence="1 2">DSM 45779</strain>
    </source>
</reference>
<protein>
    <submittedName>
        <fullName evidence="1">Polyketide cyclase/dehydrase/lipid transport protein</fullName>
    </submittedName>
</protein>
<proteinExistence type="predicted"/>
<name>A0A4Q7UUT8_PSEST</name>
<dbReference type="Proteomes" id="UP000291591">
    <property type="component" value="Unassembled WGS sequence"/>
</dbReference>
<dbReference type="EMBL" id="SHKL01000001">
    <property type="protein sequence ID" value="RZT84591.1"/>
    <property type="molecule type" value="Genomic_DNA"/>
</dbReference>
<keyword evidence="2" id="KW-1185">Reference proteome</keyword>